<dbReference type="AlphaFoldDB" id="A0A0A8YX30"/>
<proteinExistence type="predicted"/>
<name>A0A0A8YX30_ARUDO</name>
<dbReference type="EMBL" id="GBRH01266789">
    <property type="protein sequence ID" value="JAD31106.1"/>
    <property type="molecule type" value="Transcribed_RNA"/>
</dbReference>
<accession>A0A0A8YX30</accession>
<feature type="region of interest" description="Disordered" evidence="1">
    <location>
        <begin position="1"/>
        <end position="23"/>
    </location>
</feature>
<evidence type="ECO:0000256" key="1">
    <source>
        <dbReference type="SAM" id="MobiDB-lite"/>
    </source>
</evidence>
<organism evidence="2">
    <name type="scientific">Arundo donax</name>
    <name type="common">Giant reed</name>
    <name type="synonym">Donax arundinaceus</name>
    <dbReference type="NCBI Taxonomy" id="35708"/>
    <lineage>
        <taxon>Eukaryota</taxon>
        <taxon>Viridiplantae</taxon>
        <taxon>Streptophyta</taxon>
        <taxon>Embryophyta</taxon>
        <taxon>Tracheophyta</taxon>
        <taxon>Spermatophyta</taxon>
        <taxon>Magnoliopsida</taxon>
        <taxon>Liliopsida</taxon>
        <taxon>Poales</taxon>
        <taxon>Poaceae</taxon>
        <taxon>PACMAD clade</taxon>
        <taxon>Arundinoideae</taxon>
        <taxon>Arundineae</taxon>
        <taxon>Arundo</taxon>
    </lineage>
</organism>
<reference evidence="2" key="1">
    <citation type="submission" date="2014-09" db="EMBL/GenBank/DDBJ databases">
        <authorList>
            <person name="Magalhaes I.L.F."/>
            <person name="Oliveira U."/>
            <person name="Santos F.R."/>
            <person name="Vidigal T.H.D.A."/>
            <person name="Brescovit A.D."/>
            <person name="Santos A.J."/>
        </authorList>
    </citation>
    <scope>NUCLEOTIDE SEQUENCE</scope>
    <source>
        <tissue evidence="2">Shoot tissue taken approximately 20 cm above the soil surface</tissue>
    </source>
</reference>
<evidence type="ECO:0000313" key="2">
    <source>
        <dbReference type="EMBL" id="JAD31106.1"/>
    </source>
</evidence>
<sequence>MGAAPERQTSRSVPSAVAARRLL</sequence>
<reference evidence="2" key="2">
    <citation type="journal article" date="2015" name="Data Brief">
        <title>Shoot transcriptome of the giant reed, Arundo donax.</title>
        <authorList>
            <person name="Barrero R.A."/>
            <person name="Guerrero F.D."/>
            <person name="Moolhuijzen P."/>
            <person name="Goolsby J.A."/>
            <person name="Tidwell J."/>
            <person name="Bellgard S.E."/>
            <person name="Bellgard M.I."/>
        </authorList>
    </citation>
    <scope>NUCLEOTIDE SEQUENCE</scope>
    <source>
        <tissue evidence="2">Shoot tissue taken approximately 20 cm above the soil surface</tissue>
    </source>
</reference>
<protein>
    <submittedName>
        <fullName evidence="2">Uncharacterized protein</fullName>
    </submittedName>
</protein>